<dbReference type="Pfam" id="PF20684">
    <property type="entry name" value="Fung_rhodopsin"/>
    <property type="match status" value="1"/>
</dbReference>
<evidence type="ECO:0000259" key="8">
    <source>
        <dbReference type="Pfam" id="PF20684"/>
    </source>
</evidence>
<dbReference type="Proteomes" id="UP001480595">
    <property type="component" value="Unassembled WGS sequence"/>
</dbReference>
<evidence type="ECO:0000313" key="10">
    <source>
        <dbReference type="Proteomes" id="UP001480595"/>
    </source>
</evidence>
<comment type="similarity">
    <text evidence="5">Belongs to the SAT4 family.</text>
</comment>
<evidence type="ECO:0000256" key="6">
    <source>
        <dbReference type="SAM" id="MobiDB-lite"/>
    </source>
</evidence>
<gene>
    <name evidence="9" type="ORF">PG994_010782</name>
</gene>
<evidence type="ECO:0000256" key="5">
    <source>
        <dbReference type="ARBA" id="ARBA00038359"/>
    </source>
</evidence>
<comment type="caution">
    <text evidence="9">The sequence shown here is derived from an EMBL/GenBank/DDBJ whole genome shotgun (WGS) entry which is preliminary data.</text>
</comment>
<evidence type="ECO:0000313" key="9">
    <source>
        <dbReference type="EMBL" id="KAK8049052.1"/>
    </source>
</evidence>
<dbReference type="InterPro" id="IPR049326">
    <property type="entry name" value="Rhodopsin_dom_fungi"/>
</dbReference>
<protein>
    <recommendedName>
        <fullName evidence="8">Rhodopsin domain-containing protein</fullName>
    </recommendedName>
</protein>
<accession>A0ABR1TR02</accession>
<dbReference type="InterPro" id="IPR052337">
    <property type="entry name" value="SAT4-like"/>
</dbReference>
<name>A0ABR1TR02_9PEZI</name>
<feature type="transmembrane region" description="Helical" evidence="7">
    <location>
        <begin position="101"/>
        <end position="122"/>
    </location>
</feature>
<evidence type="ECO:0000256" key="4">
    <source>
        <dbReference type="ARBA" id="ARBA00023136"/>
    </source>
</evidence>
<evidence type="ECO:0000256" key="3">
    <source>
        <dbReference type="ARBA" id="ARBA00022989"/>
    </source>
</evidence>
<keyword evidence="10" id="KW-1185">Reference proteome</keyword>
<dbReference type="RefSeq" id="XP_066711301.1">
    <property type="nucleotide sequence ID" value="XM_066862191.1"/>
</dbReference>
<dbReference type="EMBL" id="JAQQWL010000011">
    <property type="protein sequence ID" value="KAK8049052.1"/>
    <property type="molecule type" value="Genomic_DNA"/>
</dbReference>
<evidence type="ECO:0000256" key="7">
    <source>
        <dbReference type="SAM" id="Phobius"/>
    </source>
</evidence>
<feature type="region of interest" description="Disordered" evidence="6">
    <location>
        <begin position="251"/>
        <end position="289"/>
    </location>
</feature>
<comment type="subcellular location">
    <subcellularLocation>
        <location evidence="1">Membrane</location>
        <topology evidence="1">Multi-pass membrane protein</topology>
    </subcellularLocation>
</comment>
<feature type="transmembrane region" description="Helical" evidence="7">
    <location>
        <begin position="58"/>
        <end position="81"/>
    </location>
</feature>
<dbReference type="PANTHER" id="PTHR33048:SF47">
    <property type="entry name" value="INTEGRAL MEMBRANE PROTEIN-RELATED"/>
    <property type="match status" value="1"/>
</dbReference>
<keyword evidence="3 7" id="KW-1133">Transmembrane helix</keyword>
<evidence type="ECO:0000256" key="1">
    <source>
        <dbReference type="ARBA" id="ARBA00004141"/>
    </source>
</evidence>
<reference evidence="9 10" key="1">
    <citation type="submission" date="2023-01" db="EMBL/GenBank/DDBJ databases">
        <title>Analysis of 21 Apiospora genomes using comparative genomics revels a genus with tremendous synthesis potential of carbohydrate active enzymes and secondary metabolites.</title>
        <authorList>
            <person name="Sorensen T."/>
        </authorList>
    </citation>
    <scope>NUCLEOTIDE SEQUENCE [LARGE SCALE GENOMIC DNA]</scope>
    <source>
        <strain evidence="9 10">CBS 135458</strain>
    </source>
</reference>
<sequence length="377" mass="40997">MANTTKKRLDDLPADFVSFNQGPVAERVAAAMMALSGGFVLLRLAARATRKARLGLDDWIILAALWTFISEITYGATITAVKLSILAMYDRLFPTKFMRRAVVSLAIVAMLWYLSVVLVVFFQCDPIPRSWGATAEGHCVDHYSYYTGLADVIILSLPIREVHRLQIVDWQKAAVCGMFLLGGFVTVVSIIRLKFVAELVNTEPGSDTTVVVSTAIWSAVEVGVAIMCACLPTLQPLIRMASAYIVRKTQQSSSSSNAPGRGGFPPAGSDSRGSRGWTGDSSRPLHHADSEGSFKYAQDDLELGRLSNVHPAFRNTFPMGLNIMPTTRAARRSAGPLTLGPIRPERPISLGLQGILKKSYIYNRGSASVQQTSTISI</sequence>
<dbReference type="GeneID" id="92095254"/>
<organism evidence="9 10">
    <name type="scientific">Apiospora phragmitis</name>
    <dbReference type="NCBI Taxonomy" id="2905665"/>
    <lineage>
        <taxon>Eukaryota</taxon>
        <taxon>Fungi</taxon>
        <taxon>Dikarya</taxon>
        <taxon>Ascomycota</taxon>
        <taxon>Pezizomycotina</taxon>
        <taxon>Sordariomycetes</taxon>
        <taxon>Xylariomycetidae</taxon>
        <taxon>Amphisphaeriales</taxon>
        <taxon>Apiosporaceae</taxon>
        <taxon>Apiospora</taxon>
    </lineage>
</organism>
<feature type="domain" description="Rhodopsin" evidence="8">
    <location>
        <begin position="64"/>
        <end position="239"/>
    </location>
</feature>
<feature type="transmembrane region" description="Helical" evidence="7">
    <location>
        <begin position="173"/>
        <end position="195"/>
    </location>
</feature>
<keyword evidence="2 7" id="KW-0812">Transmembrane</keyword>
<feature type="transmembrane region" description="Helical" evidence="7">
    <location>
        <begin position="215"/>
        <end position="238"/>
    </location>
</feature>
<dbReference type="PANTHER" id="PTHR33048">
    <property type="entry name" value="PTH11-LIKE INTEGRAL MEMBRANE PROTEIN (AFU_ORTHOLOGUE AFUA_5G11245)"/>
    <property type="match status" value="1"/>
</dbReference>
<feature type="transmembrane region" description="Helical" evidence="7">
    <location>
        <begin position="28"/>
        <end position="46"/>
    </location>
</feature>
<keyword evidence="4 7" id="KW-0472">Membrane</keyword>
<proteinExistence type="inferred from homology"/>
<evidence type="ECO:0000256" key="2">
    <source>
        <dbReference type="ARBA" id="ARBA00022692"/>
    </source>
</evidence>